<dbReference type="PANTHER" id="PTHR46564">
    <property type="entry name" value="TRANSPOSASE"/>
    <property type="match status" value="1"/>
</dbReference>
<protein>
    <submittedName>
        <fullName evidence="2">Transposase</fullName>
    </submittedName>
</protein>
<organism evidence="2 3">
    <name type="scientific">Chromatium okenii</name>
    <dbReference type="NCBI Taxonomy" id="61644"/>
    <lineage>
        <taxon>Bacteria</taxon>
        <taxon>Pseudomonadati</taxon>
        <taxon>Pseudomonadota</taxon>
        <taxon>Gammaproteobacteria</taxon>
        <taxon>Chromatiales</taxon>
        <taxon>Chromatiaceae</taxon>
        <taxon>Chromatium</taxon>
    </lineage>
</organism>
<gene>
    <name evidence="2" type="ORF">CXB77_03160</name>
</gene>
<feature type="domain" description="Tc1-like transposase DDE" evidence="1">
    <location>
        <begin position="1"/>
        <end position="130"/>
    </location>
</feature>
<sequence>MDESGFANDMPRSYGYSPIGKKCLDKRNWHEKGRINAIGAITDFNLVTVTLFTGSINSQVFLLWITDDLLPKLPANCVLVMDNATFHKRQDIQQKIKASGHILEYLPPYSPDLNPIEHYWSKAKAIRKRNHCTVDALFACNL</sequence>
<keyword evidence="3" id="KW-1185">Reference proteome</keyword>
<reference evidence="2 3" key="1">
    <citation type="submission" date="2018-01" db="EMBL/GenBank/DDBJ databases">
        <title>The complete genome sequence of Chromatium okenii LaCa, a purple sulfur bacterium with a turbulent life.</title>
        <authorList>
            <person name="Luedin S.M."/>
            <person name="Liechti N."/>
            <person name="Storelli N."/>
            <person name="Danza F."/>
            <person name="Wittwer M."/>
            <person name="Pothier J.F."/>
            <person name="Tonolla M.A."/>
        </authorList>
    </citation>
    <scope>NUCLEOTIDE SEQUENCE [LARGE SCALE GENOMIC DNA]</scope>
    <source>
        <strain evidence="2 3">LaCa</strain>
    </source>
</reference>
<dbReference type="Proteomes" id="UP000239936">
    <property type="component" value="Unassembled WGS sequence"/>
</dbReference>
<dbReference type="AlphaFoldDB" id="A0A2S7XTF6"/>
<comment type="caution">
    <text evidence="2">The sequence shown here is derived from an EMBL/GenBank/DDBJ whole genome shotgun (WGS) entry which is preliminary data.</text>
</comment>
<accession>A0A2S7XTF6</accession>
<name>A0A2S7XTF6_9GAMM</name>
<dbReference type="InterPro" id="IPR036397">
    <property type="entry name" value="RNaseH_sf"/>
</dbReference>
<dbReference type="Gene3D" id="3.30.420.10">
    <property type="entry name" value="Ribonuclease H-like superfamily/Ribonuclease H"/>
    <property type="match status" value="1"/>
</dbReference>
<evidence type="ECO:0000313" key="3">
    <source>
        <dbReference type="Proteomes" id="UP000239936"/>
    </source>
</evidence>
<evidence type="ECO:0000259" key="1">
    <source>
        <dbReference type="Pfam" id="PF13358"/>
    </source>
</evidence>
<dbReference type="PANTHER" id="PTHR46564:SF1">
    <property type="entry name" value="TRANSPOSASE"/>
    <property type="match status" value="1"/>
</dbReference>
<evidence type="ECO:0000313" key="2">
    <source>
        <dbReference type="EMBL" id="PQJ97019.1"/>
    </source>
</evidence>
<dbReference type="GO" id="GO:0003676">
    <property type="term" value="F:nucleic acid binding"/>
    <property type="evidence" value="ECO:0007669"/>
    <property type="project" value="InterPro"/>
</dbReference>
<dbReference type="OrthoDB" id="5772892at2"/>
<proteinExistence type="predicted"/>
<dbReference type="InterPro" id="IPR038717">
    <property type="entry name" value="Tc1-like_DDE_dom"/>
</dbReference>
<dbReference type="EMBL" id="PPGH01000018">
    <property type="protein sequence ID" value="PQJ97019.1"/>
    <property type="molecule type" value="Genomic_DNA"/>
</dbReference>
<dbReference type="Pfam" id="PF13358">
    <property type="entry name" value="DDE_3"/>
    <property type="match status" value="1"/>
</dbReference>